<reference evidence="2" key="1">
    <citation type="submission" date="2021-01" db="EMBL/GenBank/DDBJ databases">
        <title>Genome sequence of Phenylobacterium sp. 20VBR1 isolated from a valley glaceir, Ny-Alesund, Svalbard.</title>
        <authorList>
            <person name="Thomas F.A."/>
            <person name="Krishnan K.P."/>
            <person name="Sinha R.K."/>
        </authorList>
    </citation>
    <scope>NUCLEOTIDE SEQUENCE</scope>
    <source>
        <strain evidence="2">20VBR1</strain>
    </source>
</reference>
<evidence type="ECO:0000313" key="2">
    <source>
        <dbReference type="EMBL" id="QQZ51107.1"/>
    </source>
</evidence>
<keyword evidence="2" id="KW-0456">Lyase</keyword>
<organism evidence="2">
    <name type="scientific">Phenylobacterium glaciei</name>
    <dbReference type="NCBI Taxonomy" id="2803784"/>
    <lineage>
        <taxon>Bacteria</taxon>
        <taxon>Pseudomonadati</taxon>
        <taxon>Pseudomonadota</taxon>
        <taxon>Alphaproteobacteria</taxon>
        <taxon>Caulobacterales</taxon>
        <taxon>Caulobacteraceae</taxon>
        <taxon>Phenylobacterium</taxon>
    </lineage>
</organism>
<dbReference type="InterPro" id="IPR008772">
    <property type="entry name" value="Phosphonate_metab_PhnH"/>
</dbReference>
<feature type="region of interest" description="Disordered" evidence="1">
    <location>
        <begin position="81"/>
        <end position="102"/>
    </location>
</feature>
<dbReference type="SUPFAM" id="SSF159709">
    <property type="entry name" value="PhnH-like"/>
    <property type="match status" value="1"/>
</dbReference>
<dbReference type="GO" id="GO:0019634">
    <property type="term" value="P:organic phosphonate metabolic process"/>
    <property type="evidence" value="ECO:0007669"/>
    <property type="project" value="InterPro"/>
</dbReference>
<protein>
    <submittedName>
        <fullName evidence="2">Phosphonate C-P lyase system protein PhnH</fullName>
    </submittedName>
</protein>
<dbReference type="AlphaFoldDB" id="A0A974SAW0"/>
<accession>A0A974SAW0</accession>
<gene>
    <name evidence="2" type="ORF">JKL49_08150</name>
</gene>
<proteinExistence type="predicted"/>
<dbReference type="EMBL" id="CP068570">
    <property type="protein sequence ID" value="QQZ51107.1"/>
    <property type="molecule type" value="Genomic_DNA"/>
</dbReference>
<dbReference type="GO" id="GO:0016829">
    <property type="term" value="F:lyase activity"/>
    <property type="evidence" value="ECO:0007669"/>
    <property type="project" value="UniProtKB-KW"/>
</dbReference>
<dbReference type="InterPro" id="IPR038058">
    <property type="entry name" value="PhnH-like_sp"/>
</dbReference>
<name>A0A974SAW0_9CAUL</name>
<evidence type="ECO:0000256" key="1">
    <source>
        <dbReference type="SAM" id="MobiDB-lite"/>
    </source>
</evidence>
<dbReference type="Gene3D" id="3.40.50.11310">
    <property type="entry name" value="Bacterial phosphonate metabolism protein PhnH"/>
    <property type="match status" value="1"/>
</dbReference>
<dbReference type="Pfam" id="PF05845">
    <property type="entry name" value="PhnH"/>
    <property type="match status" value="1"/>
</dbReference>
<sequence length="102" mass="10680">MSALLDLAGIAPAFPDPTRGSQAVFRKVMEAMARPGVIHDLGFAPDAPQGLDRAAGAIALTLFDFETKIWLDPPCGAGWPRAGCGSTAARRSPKTPRPQPSP</sequence>